<feature type="domain" description="Transposase InsH N-terminal" evidence="6">
    <location>
        <begin position="16"/>
        <end position="110"/>
    </location>
</feature>
<feature type="region of interest" description="Disordered" evidence="4">
    <location>
        <begin position="149"/>
        <end position="174"/>
    </location>
</feature>
<sequence>MRTLIDFSILQEYNENVLTRGDKLSTISKLVNWNAFLPIGVGLYKNNTERGGRPNINIIIMIKLLILQQLYGLSDPQLELQVADRISFRVFLGTTETIPDYTTVWLFRKRLEESGKYEAIWDEFTNQIRAKGYDVEKGVIQDASIITSDPGHAKKDVPRGGEAKTRRSKDGTWATKGKKSNFGYKAHVKVDTENQFIWAVATTTGSVHDSKVDLAKEGEVRYGDKGYSGAKTKGYDASMKRAARGHPLGISDILRNKRISKKRAPVERCFSVIKTVFNAGHVRVTTVKKAAVKVMFSAISYNLYNLYGLVKKEMG</sequence>
<evidence type="ECO:0000256" key="3">
    <source>
        <dbReference type="ARBA" id="ARBA00023172"/>
    </source>
</evidence>
<gene>
    <name evidence="7" type="ORF">P0O15_01980</name>
</gene>
<dbReference type="RefSeq" id="WP_316965703.1">
    <property type="nucleotide sequence ID" value="NZ_JARFPK010000005.1"/>
</dbReference>
<comment type="caution">
    <text evidence="7">The sequence shown here is derived from an EMBL/GenBank/DDBJ whole genome shotgun (WGS) entry which is preliminary data.</text>
</comment>
<dbReference type="EMBL" id="JARFPK010000005">
    <property type="protein sequence ID" value="MDF0589947.1"/>
    <property type="molecule type" value="Genomic_DNA"/>
</dbReference>
<dbReference type="Proteomes" id="UP001220010">
    <property type="component" value="Unassembled WGS sequence"/>
</dbReference>
<dbReference type="Pfam" id="PF01609">
    <property type="entry name" value="DDE_Tnp_1"/>
    <property type="match status" value="1"/>
</dbReference>
<dbReference type="InterPro" id="IPR002559">
    <property type="entry name" value="Transposase_11"/>
</dbReference>
<dbReference type="PANTHER" id="PTHR35604:SF2">
    <property type="entry name" value="TRANSPOSASE INSH FOR INSERTION SEQUENCE ELEMENT IS5A-RELATED"/>
    <property type="match status" value="1"/>
</dbReference>
<evidence type="ECO:0000259" key="6">
    <source>
        <dbReference type="Pfam" id="PF05598"/>
    </source>
</evidence>
<keyword evidence="8" id="KW-1185">Reference proteome</keyword>
<dbReference type="NCBIfam" id="NF033581">
    <property type="entry name" value="transpos_IS5_4"/>
    <property type="match status" value="1"/>
</dbReference>
<dbReference type="InterPro" id="IPR047959">
    <property type="entry name" value="Transpos_IS5"/>
</dbReference>
<keyword evidence="3" id="KW-0233">DNA recombination</keyword>
<reference evidence="7 8" key="1">
    <citation type="submission" date="2023-03" db="EMBL/GenBank/DDBJ databases">
        <title>WGS of Methanotrichaceae archaeon Mx.</title>
        <authorList>
            <person name="Sorokin D.Y."/>
            <person name="Merkel A.Y."/>
        </authorList>
    </citation>
    <scope>NUCLEOTIDE SEQUENCE [LARGE SCALE GENOMIC DNA]</scope>
    <source>
        <strain evidence="7 8">Mx</strain>
    </source>
</reference>
<feature type="domain" description="Transposase IS4-like" evidence="5">
    <location>
        <begin position="163"/>
        <end position="303"/>
    </location>
</feature>
<evidence type="ECO:0000256" key="2">
    <source>
        <dbReference type="ARBA" id="ARBA00023125"/>
    </source>
</evidence>
<evidence type="ECO:0000256" key="4">
    <source>
        <dbReference type="SAM" id="MobiDB-lite"/>
    </source>
</evidence>
<accession>A0ABT5X5T8</accession>
<dbReference type="PANTHER" id="PTHR35604">
    <property type="entry name" value="TRANSPOSASE INSH FOR INSERTION SEQUENCE ELEMENT IS5A-RELATED"/>
    <property type="match status" value="1"/>
</dbReference>
<keyword evidence="2" id="KW-0238">DNA-binding</keyword>
<protein>
    <submittedName>
        <fullName evidence="7">IS5 family transposase</fullName>
    </submittedName>
</protein>
<name>A0ABT5X5T8_9EURY</name>
<dbReference type="InterPro" id="IPR008490">
    <property type="entry name" value="Transposase_InsH_N"/>
</dbReference>
<feature type="compositionally biased region" description="Basic and acidic residues" evidence="4">
    <location>
        <begin position="151"/>
        <end position="170"/>
    </location>
</feature>
<evidence type="ECO:0000313" key="7">
    <source>
        <dbReference type="EMBL" id="MDF0589947.1"/>
    </source>
</evidence>
<evidence type="ECO:0000259" key="5">
    <source>
        <dbReference type="Pfam" id="PF01609"/>
    </source>
</evidence>
<evidence type="ECO:0000256" key="1">
    <source>
        <dbReference type="ARBA" id="ARBA00003544"/>
    </source>
</evidence>
<dbReference type="Pfam" id="PF05598">
    <property type="entry name" value="DUF772"/>
    <property type="match status" value="1"/>
</dbReference>
<organism evidence="7 8">
    <name type="scientific">Candidatus Methanocrinis natronophilus</name>
    <dbReference type="NCBI Taxonomy" id="3033396"/>
    <lineage>
        <taxon>Archaea</taxon>
        <taxon>Methanobacteriati</taxon>
        <taxon>Methanobacteriota</taxon>
        <taxon>Stenosarchaea group</taxon>
        <taxon>Methanomicrobia</taxon>
        <taxon>Methanotrichales</taxon>
        <taxon>Methanotrichaceae</taxon>
        <taxon>Methanocrinis</taxon>
    </lineage>
</organism>
<evidence type="ECO:0000313" key="8">
    <source>
        <dbReference type="Proteomes" id="UP001220010"/>
    </source>
</evidence>
<proteinExistence type="predicted"/>
<comment type="function">
    <text evidence="1">Involved in the transposition of the insertion sequence IS5.</text>
</comment>